<organism evidence="2 3">
    <name type="scientific">Alteribacter keqinensis</name>
    <dbReference type="NCBI Taxonomy" id="2483800"/>
    <lineage>
        <taxon>Bacteria</taxon>
        <taxon>Bacillati</taxon>
        <taxon>Bacillota</taxon>
        <taxon>Bacilli</taxon>
        <taxon>Bacillales</taxon>
        <taxon>Bacillaceae</taxon>
        <taxon>Alteribacter</taxon>
    </lineage>
</organism>
<dbReference type="OrthoDB" id="9799122at2"/>
<dbReference type="PANTHER" id="PTHR13887:SF41">
    <property type="entry name" value="THIOREDOXIN SUPERFAMILY PROTEIN"/>
    <property type="match status" value="1"/>
</dbReference>
<protein>
    <submittedName>
        <fullName evidence="2">DsbA family oxidoreductase</fullName>
    </submittedName>
</protein>
<dbReference type="InterPro" id="IPR036249">
    <property type="entry name" value="Thioredoxin-like_sf"/>
</dbReference>
<evidence type="ECO:0000259" key="1">
    <source>
        <dbReference type="Pfam" id="PF01323"/>
    </source>
</evidence>
<dbReference type="AlphaFoldDB" id="A0A3M7TQW4"/>
<dbReference type="InterPro" id="IPR001853">
    <property type="entry name" value="DSBA-like_thioredoxin_dom"/>
</dbReference>
<dbReference type="Gene3D" id="3.40.30.10">
    <property type="entry name" value="Glutaredoxin"/>
    <property type="match status" value="1"/>
</dbReference>
<reference evidence="2 3" key="1">
    <citation type="submission" date="2018-10" db="EMBL/GenBank/DDBJ databases">
        <title>Bacillus Keqinensis sp. nov., a moderately halophilic bacterium isolated from a saline-alkaline lake.</title>
        <authorList>
            <person name="Wang H."/>
        </authorList>
    </citation>
    <scope>NUCLEOTIDE SEQUENCE [LARGE SCALE GENOMIC DNA]</scope>
    <source>
        <strain evidence="2 3">KQ-3</strain>
    </source>
</reference>
<dbReference type="Pfam" id="PF01323">
    <property type="entry name" value="DSBA"/>
    <property type="match status" value="1"/>
</dbReference>
<feature type="domain" description="DSBA-like thioredoxin" evidence="1">
    <location>
        <begin position="3"/>
        <end position="203"/>
    </location>
</feature>
<dbReference type="GO" id="GO:0016491">
    <property type="term" value="F:oxidoreductase activity"/>
    <property type="evidence" value="ECO:0007669"/>
    <property type="project" value="InterPro"/>
</dbReference>
<sequence>MNVDVWSDIVCPFCYIGKRRFEQALDRFEHKQDVTLAFKSFQLDPNAEKNSGKTMHDILSAKYQMSLEQARQTTNNVAAQAKEVGLDYDFDAMVPTNTADAHRLSHYAKQEGKVDALMEKIMHAFFTEGKNIGDHETLESLAEDAGLDKQEASRILKGDAYAGEVRSDQEEGAKLGVQGVPFFVFNGKYAVSGAQHADAFLEVMEKVWKEEQEQKPLTVLNQKNNTNCDDGSCNI</sequence>
<dbReference type="RefSeq" id="WP_122899884.1">
    <property type="nucleotide sequence ID" value="NZ_RHIB01000002.1"/>
</dbReference>
<evidence type="ECO:0000313" key="2">
    <source>
        <dbReference type="EMBL" id="RNA67958.1"/>
    </source>
</evidence>
<accession>A0A3M7TQW4</accession>
<dbReference type="SUPFAM" id="SSF52833">
    <property type="entry name" value="Thioredoxin-like"/>
    <property type="match status" value="1"/>
</dbReference>
<evidence type="ECO:0000313" key="3">
    <source>
        <dbReference type="Proteomes" id="UP000278746"/>
    </source>
</evidence>
<comment type="caution">
    <text evidence="2">The sequence shown here is derived from an EMBL/GenBank/DDBJ whole genome shotgun (WGS) entry which is preliminary data.</text>
</comment>
<dbReference type="PANTHER" id="PTHR13887">
    <property type="entry name" value="GLUTATHIONE S-TRANSFERASE KAPPA"/>
    <property type="match status" value="1"/>
</dbReference>
<dbReference type="CDD" id="cd03024">
    <property type="entry name" value="DsbA_FrnE"/>
    <property type="match status" value="1"/>
</dbReference>
<name>A0A3M7TQW4_9BACI</name>
<keyword evidence="3" id="KW-1185">Reference proteome</keyword>
<dbReference type="Proteomes" id="UP000278746">
    <property type="component" value="Unassembled WGS sequence"/>
</dbReference>
<gene>
    <name evidence="2" type="ORF">EBO34_14795</name>
</gene>
<proteinExistence type="predicted"/>
<dbReference type="EMBL" id="RHIB01000002">
    <property type="protein sequence ID" value="RNA67958.1"/>
    <property type="molecule type" value="Genomic_DNA"/>
</dbReference>